<evidence type="ECO:0008006" key="4">
    <source>
        <dbReference type="Google" id="ProtNLM"/>
    </source>
</evidence>
<gene>
    <name evidence="2" type="ORF">AWM72_02135</name>
</gene>
<protein>
    <recommendedName>
        <fullName evidence="4">DUF2569 domain-containing protein</fullName>
    </recommendedName>
</protein>
<keyword evidence="1" id="KW-1133">Transmembrane helix</keyword>
<accession>A0A0X8FAJ0</accession>
<dbReference type="AlphaFoldDB" id="A0A0X8FAJ0"/>
<dbReference type="Proteomes" id="UP000069912">
    <property type="component" value="Chromosome"/>
</dbReference>
<keyword evidence="1" id="KW-0812">Transmembrane</keyword>
<feature type="transmembrane region" description="Helical" evidence="1">
    <location>
        <begin position="85"/>
        <end position="106"/>
    </location>
</feature>
<reference evidence="3" key="2">
    <citation type="submission" date="2016-01" db="EMBL/GenBank/DDBJ databases">
        <title>Six Aerococcus type strain genome sequencing and assembly using PacBio and Illumina Hiseq.</title>
        <authorList>
            <person name="Carkaci D."/>
            <person name="Dargis R."/>
            <person name="Nielsen X.C."/>
            <person name="Skovgaard O."/>
            <person name="Fuursted K."/>
            <person name="Christensen J.J."/>
        </authorList>
    </citation>
    <scope>NUCLEOTIDE SEQUENCE [LARGE SCALE GENOMIC DNA]</scope>
    <source>
        <strain evidence="3">CCUG43001</strain>
    </source>
</reference>
<feature type="transmembrane region" description="Helical" evidence="1">
    <location>
        <begin position="44"/>
        <end position="73"/>
    </location>
</feature>
<feature type="transmembrane region" description="Helical" evidence="1">
    <location>
        <begin position="12"/>
        <end position="32"/>
    </location>
</feature>
<dbReference type="EMBL" id="CP014160">
    <property type="protein sequence ID" value="AMB93634.1"/>
    <property type="molecule type" value="Genomic_DNA"/>
</dbReference>
<organism evidence="2 3">
    <name type="scientific">Aerococcus sanguinicola</name>
    <dbReference type="NCBI Taxonomy" id="119206"/>
    <lineage>
        <taxon>Bacteria</taxon>
        <taxon>Bacillati</taxon>
        <taxon>Bacillota</taxon>
        <taxon>Bacilli</taxon>
        <taxon>Lactobacillales</taxon>
        <taxon>Aerococcaceae</taxon>
        <taxon>Aerococcus</taxon>
    </lineage>
</organism>
<feature type="transmembrane region" description="Helical" evidence="1">
    <location>
        <begin position="118"/>
        <end position="137"/>
    </location>
</feature>
<evidence type="ECO:0000256" key="1">
    <source>
        <dbReference type="SAM" id="Phobius"/>
    </source>
</evidence>
<dbReference type="RefSeq" id="WP_067972478.1">
    <property type="nucleotide sequence ID" value="NZ_CP014160.1"/>
</dbReference>
<evidence type="ECO:0000313" key="3">
    <source>
        <dbReference type="Proteomes" id="UP000069912"/>
    </source>
</evidence>
<keyword evidence="3" id="KW-1185">Reference proteome</keyword>
<reference evidence="2 3" key="1">
    <citation type="journal article" date="2016" name="Genome Announc.">
        <title>Complete Genome Sequences of Aerococcus christensenii CCUG 28831T, Aerococcus sanguinicola CCUG 43001T, Aerococcus urinae CCUG 36881T, Aerococcus urinaeequi CCUG 28094T, Aerococcus urinaehominis CCUG 42038 BT, and Aerococcus viridans CCUG 4311T.</title>
        <authorList>
            <person name="Carkaci D."/>
            <person name="Dargis R."/>
            <person name="Nielsen X.C."/>
            <person name="Skovgaard O."/>
            <person name="Fuursted K."/>
            <person name="Christensen J.J."/>
        </authorList>
    </citation>
    <scope>NUCLEOTIDE SEQUENCE [LARGE SCALE GENOMIC DNA]</scope>
    <source>
        <strain evidence="2 3">CCUG43001</strain>
    </source>
</reference>
<proteinExistence type="predicted"/>
<keyword evidence="1" id="KW-0472">Membrane</keyword>
<evidence type="ECO:0000313" key="2">
    <source>
        <dbReference type="EMBL" id="AMB93634.1"/>
    </source>
</evidence>
<dbReference type="KEGG" id="asan:AWM72_02135"/>
<sequence>MKTLKALKVCNFLPLIYFGLLGLAFAGLPAVASLVGEGGFMDGWIGLAFTLALGSGFSMAIWTLVSLTLTAWLLLRGKKNKHRPLYRQGLLSLVLAGLYFASFGIVDRLLAIFGQDQTWPLNLVYFVVLIFSLILAWPHNRAM</sequence>
<dbReference type="GeneID" id="92902868"/>
<name>A0A0X8FAJ0_9LACT</name>